<sequence>MEPSYERFTVIAVTAEYQQYTMTYKFVARIIDRLTHNDMYAVAHVTRTLFESLEYEDLAAYIADKMFTDLKEAYGVFKDA</sequence>
<accession>A0A076G5B9</accession>
<protein>
    <submittedName>
        <fullName evidence="1">Uncharacterized protein</fullName>
    </submittedName>
</protein>
<dbReference type="Proteomes" id="UP000028661">
    <property type="component" value="Segment"/>
</dbReference>
<evidence type="ECO:0000313" key="1">
    <source>
        <dbReference type="EMBL" id="AII27103.1"/>
    </source>
</evidence>
<proteinExistence type="predicted"/>
<reference evidence="2" key="1">
    <citation type="journal article" date="2014" name="Elife">
        <title>Evolutionary consequences of intra-patient phage predation on microbial populations.</title>
        <authorList>
            <person name="Seed K.D."/>
            <person name="Yen M."/>
            <person name="Shapiro B.J."/>
            <person name="Hilaire I.J."/>
            <person name="Charles R.C."/>
            <person name="Teng J.E."/>
            <person name="Ivers L.C."/>
            <person name="Boncy J."/>
            <person name="Harris J.B."/>
            <person name="Camilli A."/>
        </authorList>
    </citation>
    <scope>NUCLEOTIDE SEQUENCE [LARGE SCALE GENOMIC DNA]</scope>
</reference>
<name>A0A076G5B9_9CAUD</name>
<evidence type="ECO:0000313" key="2">
    <source>
        <dbReference type="Proteomes" id="UP000028661"/>
    </source>
</evidence>
<dbReference type="EMBL" id="KM224878">
    <property type="protein sequence ID" value="AII27103.1"/>
    <property type="molecule type" value="Genomic_DNA"/>
</dbReference>
<organism evidence="1 2">
    <name type="scientific">Vibrio phage ICP2_2011_A</name>
    <dbReference type="NCBI Taxonomy" id="1529057"/>
    <lineage>
        <taxon>Viruses</taxon>
        <taxon>Duplodnaviria</taxon>
        <taxon>Heunggongvirae</taxon>
        <taxon>Uroviricota</taxon>
        <taxon>Caudoviricetes</taxon>
        <taxon>Zobellviridae</taxon>
        <taxon>Icepovirus</taxon>
        <taxon>Icepovirus bengalense</taxon>
    </lineage>
</organism>
<gene>
    <name evidence="1" type="ORF">ICP22011A_0059</name>
</gene>